<dbReference type="GO" id="GO:0016020">
    <property type="term" value="C:membrane"/>
    <property type="evidence" value="ECO:0007669"/>
    <property type="project" value="InterPro"/>
</dbReference>
<keyword evidence="4 8" id="KW-0378">Hydrolase</keyword>
<protein>
    <recommendedName>
        <fullName evidence="8">Leishmanolysin-like peptidase</fullName>
        <ecNumber evidence="8">3.4.24.-</ecNumber>
    </recommendedName>
</protein>
<gene>
    <name evidence="9" type="ORF">EWB00_003335</name>
</gene>
<dbReference type="SUPFAM" id="SSF55486">
    <property type="entry name" value="Metalloproteases ('zincins'), catalytic domain"/>
    <property type="match status" value="1"/>
</dbReference>
<evidence type="ECO:0000313" key="10">
    <source>
        <dbReference type="Proteomes" id="UP000311919"/>
    </source>
</evidence>
<evidence type="ECO:0000256" key="8">
    <source>
        <dbReference type="RuleBase" id="RU366077"/>
    </source>
</evidence>
<keyword evidence="2 8" id="KW-0645">Protease</keyword>
<dbReference type="PANTHER" id="PTHR10942:SF44">
    <property type="entry name" value="LEISHMANOLYSIN-LIKE PEPTIDASE"/>
    <property type="match status" value="1"/>
</dbReference>
<comment type="similarity">
    <text evidence="1 8">Belongs to the peptidase M8 family.</text>
</comment>
<organism evidence="9 10">
    <name type="scientific">Schistosoma japonicum</name>
    <name type="common">Blood fluke</name>
    <dbReference type="NCBI Taxonomy" id="6182"/>
    <lineage>
        <taxon>Eukaryota</taxon>
        <taxon>Metazoa</taxon>
        <taxon>Spiralia</taxon>
        <taxon>Lophotrochozoa</taxon>
        <taxon>Platyhelminthes</taxon>
        <taxon>Trematoda</taxon>
        <taxon>Digenea</taxon>
        <taxon>Strigeidida</taxon>
        <taxon>Schistosomatoidea</taxon>
        <taxon>Schistosomatidae</taxon>
        <taxon>Schistosoma</taxon>
    </lineage>
</organism>
<comment type="caution">
    <text evidence="9">The sequence shown here is derived from an EMBL/GenBank/DDBJ whole genome shotgun (WGS) entry which is preliminary data.</text>
</comment>
<keyword evidence="10" id="KW-1185">Reference proteome</keyword>
<dbReference type="GO" id="GO:0007155">
    <property type="term" value="P:cell adhesion"/>
    <property type="evidence" value="ECO:0007669"/>
    <property type="project" value="InterPro"/>
</dbReference>
<keyword evidence="6 7" id="KW-0482">Metalloprotease</keyword>
<dbReference type="Pfam" id="PF01457">
    <property type="entry name" value="Peptidase_M8"/>
    <property type="match status" value="1"/>
</dbReference>
<reference evidence="9 10" key="1">
    <citation type="submission" date="2019-03" db="EMBL/GenBank/DDBJ databases">
        <title>An improved genome assembly of the fluke Schistosoma japonicum.</title>
        <authorList>
            <person name="Hu W."/>
            <person name="Luo F."/>
            <person name="Yin M."/>
            <person name="Mo X."/>
            <person name="Sun C."/>
            <person name="Wu Q."/>
            <person name="Zhu B."/>
            <person name="Xiang M."/>
            <person name="Wang J."/>
            <person name="Wang Y."/>
            <person name="Zhang T."/>
            <person name="Xu B."/>
            <person name="Zheng H."/>
            <person name="Feng Z."/>
        </authorList>
    </citation>
    <scope>NUCLEOTIDE SEQUENCE [LARGE SCALE GENOMIC DNA]</scope>
    <source>
        <strain evidence="9">HuSjv2</strain>
        <tissue evidence="9">Worms</tissue>
    </source>
</reference>
<dbReference type="InterPro" id="IPR001577">
    <property type="entry name" value="Peptidase_M8"/>
</dbReference>
<dbReference type="GO" id="GO:0004222">
    <property type="term" value="F:metalloendopeptidase activity"/>
    <property type="evidence" value="ECO:0007669"/>
    <property type="project" value="UniProtKB-UniRule"/>
</dbReference>
<sequence>MINCLNNSGFYHLQMKITVHVFLCIVVLNSVITEYVNTAIVENKSTVHKKPLEKRKLNIIISYDESIKKRREFQEIKEAVESSSKYWKEALVVKIYQMGNSKIPRKCLSTQIRLSYLTNQFYCVNDYCSEEVKCNGMKIPDNYLSVLSFYFLHYTFTINNDTNVLLGCYNKKNGEYTLAFNEGSGLAENDLLLLVGNHDEQSTNPEELVTPKICGFHNATKRCLVGALHYNLFGNKLAGISSHQLLILTKRALGYLLKEARKHFDCNELQGIELQGEFLSHRIMGNDLMTPYLLESHVMSRITLAYFEDTNLYDVNYKKAENFTWGKDLGCNFLMESCHEYIPKRKADGRDIQPFCDNPNERKCLNYENAVGVCYYSNFRQQILSSNQHMNNSFINPANRYTLLFRKLLVYDNCPLLVAYKNQHNQSSVCRFNRTFQSDLVSDILPEETGPQSACFDYDLIRQVNSSNTNVHSKTASCHRYKCSKELVCKLESVDKLLLAQ</sequence>
<evidence type="ECO:0000256" key="3">
    <source>
        <dbReference type="ARBA" id="ARBA00022723"/>
    </source>
</evidence>
<dbReference type="EC" id="3.4.24.-" evidence="8"/>
<accession>A0A4Z2D8L5</accession>
<dbReference type="OrthoDB" id="527990at2759"/>
<name>A0A4Z2D8L5_SCHJA</name>
<evidence type="ECO:0000256" key="1">
    <source>
        <dbReference type="ARBA" id="ARBA00005860"/>
    </source>
</evidence>
<keyword evidence="5 7" id="KW-0862">Zinc</keyword>
<evidence type="ECO:0000313" key="9">
    <source>
        <dbReference type="EMBL" id="TNN12852.1"/>
    </source>
</evidence>
<dbReference type="Gene3D" id="3.90.132.10">
    <property type="entry name" value="Leishmanolysin , domain 2"/>
    <property type="match status" value="1"/>
</dbReference>
<evidence type="ECO:0000256" key="5">
    <source>
        <dbReference type="ARBA" id="ARBA00022833"/>
    </source>
</evidence>
<evidence type="ECO:0000256" key="2">
    <source>
        <dbReference type="ARBA" id="ARBA00022670"/>
    </source>
</evidence>
<dbReference type="EMBL" id="SKCS01000207">
    <property type="protein sequence ID" value="TNN12852.1"/>
    <property type="molecule type" value="Genomic_DNA"/>
</dbReference>
<dbReference type="PANTHER" id="PTHR10942">
    <property type="entry name" value="LEISHMANOLYSIN-LIKE PEPTIDASE"/>
    <property type="match status" value="1"/>
</dbReference>
<evidence type="ECO:0000256" key="6">
    <source>
        <dbReference type="ARBA" id="ARBA00023049"/>
    </source>
</evidence>
<feature type="binding site" evidence="7">
    <location>
        <position position="281"/>
    </location>
    <ligand>
        <name>Zn(2+)</name>
        <dbReference type="ChEBI" id="CHEBI:29105"/>
        <note>catalytic</note>
    </ligand>
</feature>
<dbReference type="GO" id="GO:0046872">
    <property type="term" value="F:metal ion binding"/>
    <property type="evidence" value="ECO:0007669"/>
    <property type="project" value="UniProtKB-KW"/>
</dbReference>
<evidence type="ECO:0000256" key="7">
    <source>
        <dbReference type="PIRSR" id="PIRSR601577-2"/>
    </source>
</evidence>
<evidence type="ECO:0000256" key="4">
    <source>
        <dbReference type="ARBA" id="ARBA00022801"/>
    </source>
</evidence>
<proteinExistence type="inferred from homology"/>
<dbReference type="Proteomes" id="UP000311919">
    <property type="component" value="Unassembled WGS sequence"/>
</dbReference>
<dbReference type="GO" id="GO:0005737">
    <property type="term" value="C:cytoplasm"/>
    <property type="evidence" value="ECO:0007669"/>
    <property type="project" value="TreeGrafter"/>
</dbReference>
<keyword evidence="3 7" id="KW-0479">Metal-binding</keyword>
<comment type="cofactor">
    <cofactor evidence="7 8">
        <name>Zn(2+)</name>
        <dbReference type="ChEBI" id="CHEBI:29105"/>
    </cofactor>
    <text evidence="7 8">Binds 1 zinc ion per subunit.</text>
</comment>
<dbReference type="AlphaFoldDB" id="A0A4Z2D8L5"/>
<dbReference type="GO" id="GO:0006508">
    <property type="term" value="P:proteolysis"/>
    <property type="evidence" value="ECO:0007669"/>
    <property type="project" value="UniProtKB-KW"/>
</dbReference>